<feature type="compositionally biased region" description="Basic and acidic residues" evidence="1">
    <location>
        <begin position="488"/>
        <end position="525"/>
    </location>
</feature>
<dbReference type="PANTHER" id="PTHR42081">
    <property type="entry name" value="ZINC FINGER PROTEIN DHHC DOMAIN CONTAINING PROTEIN"/>
    <property type="match status" value="1"/>
</dbReference>
<dbReference type="EMBL" id="LASV01000102">
    <property type="protein sequence ID" value="KKA23400.1"/>
    <property type="molecule type" value="Genomic_DNA"/>
</dbReference>
<name>A0A0F4YZ78_RASE3</name>
<reference evidence="3 4" key="1">
    <citation type="submission" date="2015-04" db="EMBL/GenBank/DDBJ databases">
        <authorList>
            <person name="Heijne W.H."/>
            <person name="Fedorova N.D."/>
            <person name="Nierman W.C."/>
            <person name="Vollebregt A.W."/>
            <person name="Zhao Z."/>
            <person name="Wu L."/>
            <person name="Kumar M."/>
            <person name="Stam H."/>
            <person name="van den Berg M.A."/>
            <person name="Pel H.J."/>
        </authorList>
    </citation>
    <scope>NUCLEOTIDE SEQUENCE [LARGE SCALE GENOMIC DNA]</scope>
    <source>
        <strain evidence="3 4">CBS 393.64</strain>
    </source>
</reference>
<dbReference type="PANTHER" id="PTHR42081:SF1">
    <property type="entry name" value="ZINC FINGER PROTEIN DHHC DOMAIN CONTAINING PROTEIN"/>
    <property type="match status" value="1"/>
</dbReference>
<dbReference type="InterPro" id="IPR058348">
    <property type="entry name" value="DUF8035"/>
</dbReference>
<dbReference type="OrthoDB" id="5418088at2759"/>
<feature type="compositionally biased region" description="Polar residues" evidence="1">
    <location>
        <begin position="1"/>
        <end position="12"/>
    </location>
</feature>
<evidence type="ECO:0000313" key="4">
    <source>
        <dbReference type="Proteomes" id="UP000053958"/>
    </source>
</evidence>
<feature type="compositionally biased region" description="Basic and acidic residues" evidence="1">
    <location>
        <begin position="552"/>
        <end position="564"/>
    </location>
</feature>
<gene>
    <name evidence="3" type="ORF">T310_2573</name>
</gene>
<dbReference type="Proteomes" id="UP000053958">
    <property type="component" value="Unassembled WGS sequence"/>
</dbReference>
<feature type="compositionally biased region" description="Basic and acidic residues" evidence="1">
    <location>
        <begin position="277"/>
        <end position="304"/>
    </location>
</feature>
<dbReference type="GeneID" id="25314924"/>
<keyword evidence="4" id="KW-1185">Reference proteome</keyword>
<feature type="compositionally biased region" description="Low complexity" evidence="1">
    <location>
        <begin position="527"/>
        <end position="538"/>
    </location>
</feature>
<organism evidence="3 4">
    <name type="scientific">Rasamsonia emersonii (strain ATCC 16479 / CBS 393.64 / IMI 116815)</name>
    <dbReference type="NCBI Taxonomy" id="1408163"/>
    <lineage>
        <taxon>Eukaryota</taxon>
        <taxon>Fungi</taxon>
        <taxon>Dikarya</taxon>
        <taxon>Ascomycota</taxon>
        <taxon>Pezizomycotina</taxon>
        <taxon>Eurotiomycetes</taxon>
        <taxon>Eurotiomycetidae</taxon>
        <taxon>Eurotiales</taxon>
        <taxon>Trichocomaceae</taxon>
        <taxon>Rasamsonia</taxon>
    </lineage>
</organism>
<dbReference type="Pfam" id="PF26118">
    <property type="entry name" value="DUF8035"/>
    <property type="match status" value="1"/>
</dbReference>
<feature type="region of interest" description="Disordered" evidence="1">
    <location>
        <begin position="1"/>
        <end position="34"/>
    </location>
</feature>
<feature type="region of interest" description="Disordered" evidence="1">
    <location>
        <begin position="62"/>
        <end position="109"/>
    </location>
</feature>
<feature type="compositionally biased region" description="Basic and acidic residues" evidence="1">
    <location>
        <begin position="62"/>
        <end position="76"/>
    </location>
</feature>
<feature type="compositionally biased region" description="Basic and acidic residues" evidence="1">
    <location>
        <begin position="318"/>
        <end position="334"/>
    </location>
</feature>
<feature type="compositionally biased region" description="Basic and acidic residues" evidence="1">
    <location>
        <begin position="355"/>
        <end position="364"/>
    </location>
</feature>
<feature type="region of interest" description="Disordered" evidence="1">
    <location>
        <begin position="643"/>
        <end position="684"/>
    </location>
</feature>
<evidence type="ECO:0000313" key="3">
    <source>
        <dbReference type="EMBL" id="KKA23400.1"/>
    </source>
</evidence>
<feature type="compositionally biased region" description="Basic and acidic residues" evidence="1">
    <location>
        <begin position="389"/>
        <end position="422"/>
    </location>
</feature>
<dbReference type="AlphaFoldDB" id="A0A0F4YZ78"/>
<evidence type="ECO:0000256" key="1">
    <source>
        <dbReference type="SAM" id="MobiDB-lite"/>
    </source>
</evidence>
<feature type="compositionally biased region" description="Low complexity" evidence="1">
    <location>
        <begin position="371"/>
        <end position="382"/>
    </location>
</feature>
<sequence length="684" mass="78568">MSHSGKYRSSSPGGRRIVDPMRASTGTVTLGSSGDIYNSPTSYYGYDGYLSTQVAERVSDYRSGYEPRRMPDRKLEAQPISSVTYRDASQSTKLRTEYAIRPRPRSSTVDSNRYSLSLVIPTSKSRQPPVITSAYERSTSPLRPRSAYGREDAERYITPASSIAGRNHRRIYSSEYRSDAARSDRARRDRSVYRVYRPSGVSAYSDSRKRDDSDYYDAYSYTSPRDLFEKDSAVRSSQRGTYRTGRPLSMTGAEAYLGQSSHRKDSRSQGPPPSQRGFDRIVEDRLRRRSRSRADSDASRDPSGSRRLSWQRTPVSLHQDRDDAYLSYPDDLKESRRHRRRHYDEGSLSRRHRDHRDSRRHTTDDLLEPVLGGLATLGLASGYSEDADPDRPSRRERNRSRGPDRGRERESESDSESRDYRDGGAQSKGKGLTADEVEYRRRRRRERSRLRDHSDSYESSSSEEELRKKRREKASRKQYDSESSDSDPDQRSREDADKPKRQRKDDIPADAGKRSPDEDAKDRAARKPAAVEPTQPAPTKEPEAPPKGILKPPRDKFPEDENPIREGVAPPKDAQKKGIPPGARWTKIDRRLVNPAALEAGHERFEERPEYVIVLRVLTKEEIQAYAVKTQEIRDARYRAMREERRRRREERRRNGENDSSSSDDEDDDDDTPLAIEAPPEKSK</sequence>
<protein>
    <recommendedName>
        <fullName evidence="2">DUF8035 domain-containing protein</fullName>
    </recommendedName>
</protein>
<feature type="compositionally biased region" description="Acidic residues" evidence="1">
    <location>
        <begin position="662"/>
        <end position="672"/>
    </location>
</feature>
<dbReference type="STRING" id="1408163.A0A0F4YZ78"/>
<feature type="compositionally biased region" description="Polar residues" evidence="1">
    <location>
        <begin position="79"/>
        <end position="93"/>
    </location>
</feature>
<proteinExistence type="predicted"/>
<feature type="domain" description="DUF8035" evidence="2">
    <location>
        <begin position="583"/>
        <end position="636"/>
    </location>
</feature>
<feature type="region of interest" description="Disordered" evidence="1">
    <location>
        <begin position="125"/>
        <end position="154"/>
    </location>
</feature>
<feature type="compositionally biased region" description="Polar residues" evidence="1">
    <location>
        <begin position="24"/>
        <end position="34"/>
    </location>
</feature>
<feature type="region of interest" description="Disordered" evidence="1">
    <location>
        <begin position="230"/>
        <end position="588"/>
    </location>
</feature>
<accession>A0A0F4YZ78</accession>
<comment type="caution">
    <text evidence="3">The sequence shown here is derived from an EMBL/GenBank/DDBJ whole genome shotgun (WGS) entry which is preliminary data.</text>
</comment>
<evidence type="ECO:0000259" key="2">
    <source>
        <dbReference type="Pfam" id="PF26118"/>
    </source>
</evidence>
<dbReference type="RefSeq" id="XP_013330012.1">
    <property type="nucleotide sequence ID" value="XM_013474558.1"/>
</dbReference>